<protein>
    <submittedName>
        <fullName evidence="9">Cadherin 16</fullName>
    </submittedName>
</protein>
<reference evidence="9" key="2">
    <citation type="submission" date="2025-08" db="UniProtKB">
        <authorList>
            <consortium name="Ensembl"/>
        </authorList>
    </citation>
    <scope>IDENTIFICATION</scope>
</reference>
<dbReference type="GO" id="GO:0005509">
    <property type="term" value="F:calcium ion binding"/>
    <property type="evidence" value="ECO:0007669"/>
    <property type="project" value="UniProtKB-UniRule"/>
</dbReference>
<dbReference type="FunFam" id="2.60.40.60:FF:000167">
    <property type="entry name" value="Cadherin 16"/>
    <property type="match status" value="1"/>
</dbReference>
<dbReference type="GO" id="GO:0098609">
    <property type="term" value="P:cell-cell adhesion"/>
    <property type="evidence" value="ECO:0000318"/>
    <property type="project" value="GO_Central"/>
</dbReference>
<evidence type="ECO:0000256" key="2">
    <source>
        <dbReference type="ARBA" id="ARBA00022737"/>
    </source>
</evidence>
<dbReference type="InterPro" id="IPR002126">
    <property type="entry name" value="Cadherin-like_dom"/>
</dbReference>
<dbReference type="GO" id="GO:0050839">
    <property type="term" value="F:cell adhesion molecule binding"/>
    <property type="evidence" value="ECO:0000318"/>
    <property type="project" value="GO_Central"/>
</dbReference>
<dbReference type="SUPFAM" id="SSF49313">
    <property type="entry name" value="Cadherin-like"/>
    <property type="match status" value="6"/>
</dbReference>
<dbReference type="InterPro" id="IPR039808">
    <property type="entry name" value="Cadherin"/>
</dbReference>
<evidence type="ECO:0000259" key="8">
    <source>
        <dbReference type="PROSITE" id="PS50268"/>
    </source>
</evidence>
<dbReference type="FunFam" id="2.60.40.60:FF:000241">
    <property type="entry name" value="Cadherin 16"/>
    <property type="match status" value="1"/>
</dbReference>
<gene>
    <name evidence="9" type="primary">CDH16</name>
</gene>
<keyword evidence="7" id="KW-0812">Transmembrane</keyword>
<organism evidence="9 10">
    <name type="scientific">Monodelphis domestica</name>
    <name type="common">Gray short-tailed opossum</name>
    <dbReference type="NCBI Taxonomy" id="13616"/>
    <lineage>
        <taxon>Eukaryota</taxon>
        <taxon>Metazoa</taxon>
        <taxon>Chordata</taxon>
        <taxon>Craniata</taxon>
        <taxon>Vertebrata</taxon>
        <taxon>Euteleostomi</taxon>
        <taxon>Mammalia</taxon>
        <taxon>Metatheria</taxon>
        <taxon>Didelphimorphia</taxon>
        <taxon>Didelphidae</taxon>
        <taxon>Monodelphis</taxon>
    </lineage>
</organism>
<dbReference type="Bgee" id="ENSMODG00000006775">
    <property type="expression patterns" value="Expressed in adult mammalian kidney and 13 other cell types or tissues"/>
</dbReference>
<keyword evidence="2" id="KW-0677">Repeat</keyword>
<dbReference type="PANTHER" id="PTHR24027:SF424">
    <property type="entry name" value="CADHERIN-16 ISOFORM X3"/>
    <property type="match status" value="1"/>
</dbReference>
<reference evidence="9" key="3">
    <citation type="submission" date="2025-09" db="UniProtKB">
        <authorList>
            <consortium name="Ensembl"/>
        </authorList>
    </citation>
    <scope>IDENTIFICATION</scope>
</reference>
<dbReference type="Proteomes" id="UP000002280">
    <property type="component" value="Chromosome 1"/>
</dbReference>
<dbReference type="InterPro" id="IPR015919">
    <property type="entry name" value="Cadherin-like_sf"/>
</dbReference>
<dbReference type="InterPro" id="IPR020894">
    <property type="entry name" value="Cadherin_CS"/>
</dbReference>
<dbReference type="GO" id="GO:0007156">
    <property type="term" value="P:homophilic cell adhesion via plasma membrane adhesion molecules"/>
    <property type="evidence" value="ECO:0007669"/>
    <property type="project" value="InterPro"/>
</dbReference>
<dbReference type="OMA" id="INLPTVC"/>
<sequence length="883" mass="95917">MFCAPSPYTPVSPIWKKTNPKPSFQSQELPGEGPAWEALQGEDKRRPPVMATILFGIFCSFIYQVVPEAVTSELSVEIPENYAGNFPLYLKKLKLPPVHSDSPAIIQVAGEDVAEGLFGVESDSGFLFVTRPLDREEQAQYNLQVTITAEDGSLLWGPQPLIVHVKDVNDQVPQFTKADYTGTLSQGTHAGIPFLYLSATDGDEPGTANSDLRYHILSQTPAQPSPDMFQLEVRTGALTLSEKGSSELDPTIVSHYQLLVQVKDLGDQTSGHRTMATVNVVVVENTWFSPDSIHLAENTQDLCPNSFTHVHWSGGDVQYHLESQPPGPFEVNEEGNICVTRELDREIQEKYQITVWARNMEGMVYSDPLVLTVFVTDENDNPPNCPLADSPSEVLELSSSGTEVTRLQATDADDPNSPNAHVVYKLLSQEPPGPEGSSFSVDLHTGAVTVQDTPLKAGELYKLLVLAADLAGEEGGLSSTCEVSIKVMDVNDHAPVFSASQYGPVSLSEDTVPGTRVATVTATDADLDPAYTLIDFSIVEGDPNGTFVLDSDQRSGHADVRLQKKLDYASTPSYELVIMAKNLAELMGTGTGPPATTTVTVLVEEPMHPPLLSQESYEVTVPASTPPGTILLTITPEDPQSPPLRFSMMNNSKGWLSIEEHSGEVRIASKLGTGQPKEIYTVQVVAEIIDHPSLTTTAALVLHIEGDLPSPAQKSPSIPVSVSSRLQILCTPQKVPQGVVISGLQQEGEHAANADSYSFTLGKDPTVQREWRLRALNGTHAYLTMALSWLEPQEYFVPVFLTHSSQTQQLQIRVVVCLCNSERRCLIKVGRMKGMPTLLSAVGIMVGTLVAIGFFLILIFSHLALARKNVEQPPESIPLKASV</sequence>
<dbReference type="PROSITE" id="PS50268">
    <property type="entry name" value="CADHERIN_2"/>
    <property type="match status" value="5"/>
</dbReference>
<feature type="transmembrane region" description="Helical" evidence="7">
    <location>
        <begin position="838"/>
        <end position="860"/>
    </location>
</feature>
<evidence type="ECO:0000313" key="9">
    <source>
        <dbReference type="Ensembl" id="ENSMODP00000043698.1"/>
    </source>
</evidence>
<dbReference type="CDD" id="cd11304">
    <property type="entry name" value="Cadherin_repeat"/>
    <property type="match status" value="6"/>
</dbReference>
<name>A0A5F8G892_MONDO</name>
<dbReference type="STRING" id="13616.ENSMODP00000043698"/>
<feature type="domain" description="Cadherin" evidence="8">
    <location>
        <begin position="70"/>
        <end position="175"/>
    </location>
</feature>
<dbReference type="GO" id="GO:0016339">
    <property type="term" value="P:calcium-dependent cell-cell adhesion via plasma membrane cell adhesion molecules"/>
    <property type="evidence" value="ECO:0007669"/>
    <property type="project" value="Ensembl"/>
</dbReference>
<dbReference type="Ensembl" id="ENSMODT00000055277.1">
    <property type="protein sequence ID" value="ENSMODP00000043698.1"/>
    <property type="gene ID" value="ENSMODG00000006775.3"/>
</dbReference>
<dbReference type="GeneTree" id="ENSGT00940000161650"/>
<evidence type="ECO:0000256" key="5">
    <source>
        <dbReference type="PROSITE-ProRule" id="PRU00043"/>
    </source>
</evidence>
<evidence type="ECO:0000256" key="3">
    <source>
        <dbReference type="ARBA" id="ARBA00022837"/>
    </source>
</evidence>
<feature type="domain" description="Cadherin" evidence="8">
    <location>
        <begin position="613"/>
        <end position="718"/>
    </location>
</feature>
<evidence type="ECO:0000256" key="6">
    <source>
        <dbReference type="SAM" id="MobiDB-lite"/>
    </source>
</evidence>
<dbReference type="PRINTS" id="PR00205">
    <property type="entry name" value="CADHERIN"/>
</dbReference>
<dbReference type="AlphaFoldDB" id="A0A5F8G892"/>
<evidence type="ECO:0000256" key="1">
    <source>
        <dbReference type="ARBA" id="ARBA00004370"/>
    </source>
</evidence>
<evidence type="ECO:0000256" key="4">
    <source>
        <dbReference type="ARBA" id="ARBA00023136"/>
    </source>
</evidence>
<keyword evidence="7" id="KW-1133">Transmembrane helix</keyword>
<feature type="domain" description="Cadherin" evidence="8">
    <location>
        <begin position="499"/>
        <end position="612"/>
    </location>
</feature>
<dbReference type="PANTHER" id="PTHR24027">
    <property type="entry name" value="CADHERIN-23"/>
    <property type="match status" value="1"/>
</dbReference>
<dbReference type="SMART" id="SM00112">
    <property type="entry name" value="CA"/>
    <property type="match status" value="5"/>
</dbReference>
<dbReference type="GO" id="GO:0045202">
    <property type="term" value="C:synapse"/>
    <property type="evidence" value="ECO:0000318"/>
    <property type="project" value="GO_Central"/>
</dbReference>
<dbReference type="FunFam" id="2.60.40.60:FF:000187">
    <property type="entry name" value="Cadherin 16"/>
    <property type="match status" value="1"/>
</dbReference>
<dbReference type="FunCoup" id="A0A5F8G892">
    <property type="interactions" value="23"/>
</dbReference>
<dbReference type="GO" id="GO:0005886">
    <property type="term" value="C:plasma membrane"/>
    <property type="evidence" value="ECO:0000318"/>
    <property type="project" value="GO_Central"/>
</dbReference>
<accession>A0A5F8G892</accession>
<dbReference type="Gene3D" id="2.60.40.60">
    <property type="entry name" value="Cadherins"/>
    <property type="match status" value="7"/>
</dbReference>
<keyword evidence="4 7" id="KW-0472">Membrane</keyword>
<keyword evidence="3 5" id="KW-0106">Calcium</keyword>
<keyword evidence="10" id="KW-1185">Reference proteome</keyword>
<proteinExistence type="predicted"/>
<dbReference type="Pfam" id="PF00028">
    <property type="entry name" value="Cadherin"/>
    <property type="match status" value="4"/>
</dbReference>
<evidence type="ECO:0000313" key="10">
    <source>
        <dbReference type="Proteomes" id="UP000002280"/>
    </source>
</evidence>
<comment type="subcellular location">
    <subcellularLocation>
        <location evidence="1">Membrane</location>
    </subcellularLocation>
</comment>
<dbReference type="GO" id="GO:0016323">
    <property type="term" value="C:basolateral plasma membrane"/>
    <property type="evidence" value="ECO:0007669"/>
    <property type="project" value="Ensembl"/>
</dbReference>
<feature type="region of interest" description="Disordered" evidence="6">
    <location>
        <begin position="22"/>
        <end position="42"/>
    </location>
</feature>
<evidence type="ECO:0000256" key="7">
    <source>
        <dbReference type="SAM" id="Phobius"/>
    </source>
</evidence>
<dbReference type="InParanoid" id="A0A5F8G892"/>
<feature type="domain" description="Cadherin" evidence="8">
    <location>
        <begin position="393"/>
        <end position="497"/>
    </location>
</feature>
<dbReference type="FunFam" id="2.60.40.60:FF:000159">
    <property type="entry name" value="cadherin-16 isoform X1"/>
    <property type="match status" value="1"/>
</dbReference>
<dbReference type="PROSITE" id="PS00232">
    <property type="entry name" value="CADHERIN_1"/>
    <property type="match status" value="1"/>
</dbReference>
<feature type="domain" description="Cadherin" evidence="8">
    <location>
        <begin position="176"/>
        <end position="385"/>
    </location>
</feature>
<reference evidence="9 10" key="1">
    <citation type="journal article" date="2007" name="Nature">
        <title>Genome of the marsupial Monodelphis domestica reveals innovation in non-coding sequences.</title>
        <authorList>
            <person name="Mikkelsen T.S."/>
            <person name="Wakefield M.J."/>
            <person name="Aken B."/>
            <person name="Amemiya C.T."/>
            <person name="Chang J.L."/>
            <person name="Duke S."/>
            <person name="Garber M."/>
            <person name="Gentles A.J."/>
            <person name="Goodstadt L."/>
            <person name="Heger A."/>
            <person name="Jurka J."/>
            <person name="Kamal M."/>
            <person name="Mauceli E."/>
            <person name="Searle S.M."/>
            <person name="Sharpe T."/>
            <person name="Baker M.L."/>
            <person name="Batzer M.A."/>
            <person name="Benos P.V."/>
            <person name="Belov K."/>
            <person name="Clamp M."/>
            <person name="Cook A."/>
            <person name="Cuff J."/>
            <person name="Das R."/>
            <person name="Davidow L."/>
            <person name="Deakin J.E."/>
            <person name="Fazzari M.J."/>
            <person name="Glass J.L."/>
            <person name="Grabherr M."/>
            <person name="Greally J.M."/>
            <person name="Gu W."/>
            <person name="Hore T.A."/>
            <person name="Huttley G.A."/>
            <person name="Kleber M."/>
            <person name="Jirtle R.L."/>
            <person name="Koina E."/>
            <person name="Lee J.T."/>
            <person name="Mahony S."/>
            <person name="Marra M.A."/>
            <person name="Miller R.D."/>
            <person name="Nicholls R.D."/>
            <person name="Oda M."/>
            <person name="Papenfuss A.T."/>
            <person name="Parra Z.E."/>
            <person name="Pollock D.D."/>
            <person name="Ray D.A."/>
            <person name="Schein J.E."/>
            <person name="Speed T.P."/>
            <person name="Thompson K."/>
            <person name="VandeBerg J.L."/>
            <person name="Wade C.M."/>
            <person name="Walker J.A."/>
            <person name="Waters P.D."/>
            <person name="Webber C."/>
            <person name="Weidman J.R."/>
            <person name="Xie X."/>
            <person name="Zody M.C."/>
            <person name="Baldwin J."/>
            <person name="Abdouelleil A."/>
            <person name="Abdulkadir J."/>
            <person name="Abebe A."/>
            <person name="Abera B."/>
            <person name="Abreu J."/>
            <person name="Acer S.C."/>
            <person name="Aftuck L."/>
            <person name="Alexander A."/>
            <person name="An P."/>
            <person name="Anderson E."/>
            <person name="Anderson S."/>
            <person name="Arachi H."/>
            <person name="Azer M."/>
            <person name="Bachantsang P."/>
            <person name="Barry A."/>
            <person name="Bayul T."/>
            <person name="Berlin A."/>
            <person name="Bessette D."/>
            <person name="Bloom T."/>
            <person name="Bloom T."/>
            <person name="Boguslavskiy L."/>
            <person name="Bonnet C."/>
            <person name="Boukhgalter B."/>
            <person name="Bourzgui I."/>
            <person name="Brown A."/>
            <person name="Cahill P."/>
            <person name="Channer S."/>
            <person name="Cheshatsang Y."/>
            <person name="Chuda L."/>
            <person name="Citroen M."/>
            <person name="Collymore A."/>
            <person name="Cooke P."/>
            <person name="Costello M."/>
            <person name="D'Aco K."/>
            <person name="Daza R."/>
            <person name="De Haan G."/>
            <person name="DeGray S."/>
            <person name="DeMaso C."/>
            <person name="Dhargay N."/>
            <person name="Dooley K."/>
            <person name="Dooley E."/>
            <person name="Doricent M."/>
            <person name="Dorje P."/>
            <person name="Dorjee K."/>
            <person name="Dupes A."/>
            <person name="Elong R."/>
            <person name="Falk J."/>
            <person name="Farina A."/>
            <person name="Faro S."/>
            <person name="Ferguson D."/>
            <person name="Fisher S."/>
            <person name="Foley C.D."/>
            <person name="Franke A."/>
            <person name="Friedrich D."/>
            <person name="Gadbois L."/>
            <person name="Gearin G."/>
            <person name="Gearin C.R."/>
            <person name="Giannoukos G."/>
            <person name="Goode T."/>
            <person name="Graham J."/>
            <person name="Grandbois E."/>
            <person name="Grewal S."/>
            <person name="Gyaltsen K."/>
            <person name="Hafez N."/>
            <person name="Hagos B."/>
            <person name="Hall J."/>
            <person name="Henson C."/>
            <person name="Hollinger A."/>
            <person name="Honan T."/>
            <person name="Huard M.D."/>
            <person name="Hughes L."/>
            <person name="Hurhula B."/>
            <person name="Husby M.E."/>
            <person name="Kamat A."/>
            <person name="Kanga B."/>
            <person name="Kashin S."/>
            <person name="Khazanovich D."/>
            <person name="Kisner P."/>
            <person name="Lance K."/>
            <person name="Lara M."/>
            <person name="Lee W."/>
            <person name="Lennon N."/>
            <person name="Letendre F."/>
            <person name="LeVine R."/>
            <person name="Lipovsky A."/>
            <person name="Liu X."/>
            <person name="Liu J."/>
            <person name="Liu S."/>
            <person name="Lokyitsang T."/>
            <person name="Lokyitsang Y."/>
            <person name="Lubonja R."/>
            <person name="Lui A."/>
            <person name="MacDonald P."/>
            <person name="Magnisalis V."/>
            <person name="Maru K."/>
            <person name="Matthews C."/>
            <person name="McCusker W."/>
            <person name="McDonough S."/>
            <person name="Mehta T."/>
            <person name="Meldrim J."/>
            <person name="Meneus L."/>
            <person name="Mihai O."/>
            <person name="Mihalev A."/>
            <person name="Mihova T."/>
            <person name="Mittelman R."/>
            <person name="Mlenga V."/>
            <person name="Montmayeur A."/>
            <person name="Mulrain L."/>
            <person name="Navidi A."/>
            <person name="Naylor J."/>
            <person name="Negash T."/>
            <person name="Nguyen T."/>
            <person name="Nguyen N."/>
            <person name="Nicol R."/>
            <person name="Norbu C."/>
            <person name="Norbu N."/>
            <person name="Novod N."/>
            <person name="O'Neill B."/>
            <person name="Osman S."/>
            <person name="Markiewicz E."/>
            <person name="Oyono O.L."/>
            <person name="Patti C."/>
            <person name="Phunkhang P."/>
            <person name="Pierre F."/>
            <person name="Priest M."/>
            <person name="Raghuraman S."/>
            <person name="Rege F."/>
            <person name="Reyes R."/>
            <person name="Rise C."/>
            <person name="Rogov P."/>
            <person name="Ross K."/>
            <person name="Ryan E."/>
            <person name="Settipalli S."/>
            <person name="Shea T."/>
            <person name="Sherpa N."/>
            <person name="Shi L."/>
            <person name="Shih D."/>
            <person name="Sparrow T."/>
            <person name="Spaulding J."/>
            <person name="Stalker J."/>
            <person name="Stange-Thomann N."/>
            <person name="Stavropoulos S."/>
            <person name="Stone C."/>
            <person name="Strader C."/>
            <person name="Tesfaye S."/>
            <person name="Thomson T."/>
            <person name="Thoulutsang Y."/>
            <person name="Thoulutsang D."/>
            <person name="Topham K."/>
            <person name="Topping I."/>
            <person name="Tsamla T."/>
            <person name="Vassiliev H."/>
            <person name="Vo A."/>
            <person name="Wangchuk T."/>
            <person name="Wangdi T."/>
            <person name="Weiand M."/>
            <person name="Wilkinson J."/>
            <person name="Wilson A."/>
            <person name="Yadav S."/>
            <person name="Young G."/>
            <person name="Yu Q."/>
            <person name="Zembek L."/>
            <person name="Zhong D."/>
            <person name="Zimmer A."/>
            <person name="Zwirko Z."/>
            <person name="Jaffe D.B."/>
            <person name="Alvarez P."/>
            <person name="Brockman W."/>
            <person name="Butler J."/>
            <person name="Chin C."/>
            <person name="Gnerre S."/>
            <person name="MacCallum I."/>
            <person name="Graves J.A."/>
            <person name="Ponting C.P."/>
            <person name="Breen M."/>
            <person name="Samollow P.B."/>
            <person name="Lander E.S."/>
            <person name="Lindblad-Toh K."/>
        </authorList>
    </citation>
    <scope>NUCLEOTIDE SEQUENCE [LARGE SCALE GENOMIC DNA]</scope>
</reference>